<proteinExistence type="predicted"/>
<organism evidence="1 2">
    <name type="scientific">Candidatus Microbacterium phytovorans</name>
    <dbReference type="NCBI Taxonomy" id="3121374"/>
    <lineage>
        <taxon>Bacteria</taxon>
        <taxon>Bacillati</taxon>
        <taxon>Actinomycetota</taxon>
        <taxon>Actinomycetes</taxon>
        <taxon>Micrococcales</taxon>
        <taxon>Microbacteriaceae</taxon>
        <taxon>Microbacterium</taxon>
    </lineage>
</organism>
<gene>
    <name evidence="1" type="ORF">P0Y48_07150</name>
</gene>
<evidence type="ECO:0000313" key="1">
    <source>
        <dbReference type="EMBL" id="WEK14957.1"/>
    </source>
</evidence>
<reference evidence="1" key="1">
    <citation type="submission" date="2023-03" db="EMBL/GenBank/DDBJ databases">
        <title>Andean soil-derived lignocellulolytic bacterial consortium as a source of novel taxa and putative plastic-active enzymes.</title>
        <authorList>
            <person name="Diaz-Garcia L."/>
            <person name="Chuvochina M."/>
            <person name="Feuerriegel G."/>
            <person name="Bunk B."/>
            <person name="Sproer C."/>
            <person name="Streit W.R."/>
            <person name="Rodriguez L.M."/>
            <person name="Overmann J."/>
            <person name="Jimenez D.J."/>
        </authorList>
    </citation>
    <scope>NUCLEOTIDE SEQUENCE</scope>
    <source>
        <strain evidence="1">MAG 4610</strain>
    </source>
</reference>
<dbReference type="AlphaFoldDB" id="A0AAJ5W5E5"/>
<evidence type="ECO:0000313" key="2">
    <source>
        <dbReference type="Proteomes" id="UP001213972"/>
    </source>
</evidence>
<accession>A0AAJ5W5E5</accession>
<name>A0AAJ5W5E5_9MICO</name>
<dbReference type="Proteomes" id="UP001213972">
    <property type="component" value="Chromosome"/>
</dbReference>
<sequence>MRIAQIEGFRGMSRWTDRALLAESLVGRPDAADLLWARHESAAADTIRACTGMTASHETLTAARDLFRREAPARVWAGMPVRETVVTVTAELFPQLDGAGDHDYPAGRTSLVEAYRLLPADDRALMWFRAVDRMTWSDCAPMIAASVVEATSPRLVDRFVERWIAVSRGRGLPDECAHVRSSLFQGRAGGRAADAHVADCMPCSTVAVNRGEVIDRLGALLLASRLGSEAAERWRADTLRTPTVPVFALRP</sequence>
<protein>
    <submittedName>
        <fullName evidence="1">Uncharacterized protein</fullName>
    </submittedName>
</protein>
<dbReference type="EMBL" id="CP119321">
    <property type="protein sequence ID" value="WEK14957.1"/>
    <property type="molecule type" value="Genomic_DNA"/>
</dbReference>